<proteinExistence type="predicted"/>
<dbReference type="RefSeq" id="WP_215788688.1">
    <property type="nucleotide sequence ID" value="NZ_JAHKKG010000005.1"/>
</dbReference>
<keyword evidence="2" id="KW-1185">Reference proteome</keyword>
<evidence type="ECO:0000313" key="2">
    <source>
        <dbReference type="Proteomes" id="UP001519654"/>
    </source>
</evidence>
<sequence>MRRRGVLLLAAGLPFGLRSAPTGLRGRAAGLLAREDHLVRPANQDRLRGLVLRLPWSVVQPEPEVGFSDAATAALDRAEAVAPDAGYPFLKLRLVAGSESPDWALRLGDGPLTGWLDPEDDSRHTVPQWWHDDFLAAYERMLDGLAGALRGRPRWVEATVSATCTLYAEPCVKQLGVAANRDQAVAAGYTDDKDQAALKRAMAAHHRILTPLGVASSVAYNPWQTVADGAVQVSPATTIALMEHQRTTMGPYGVWANNSLSARWEGGEPVQTRSGYEAMYQHMAAAAGAGHPVQFQTATLAKIQAAGGSAYATASWAARHGAVSAELPRGWEQDTGDVIDQGRAGELNDRFAANAARTVSP</sequence>
<organism evidence="1 2">
    <name type="scientific">Paractinoplanes bogorensis</name>
    <dbReference type="NCBI Taxonomy" id="1610840"/>
    <lineage>
        <taxon>Bacteria</taxon>
        <taxon>Bacillati</taxon>
        <taxon>Actinomycetota</taxon>
        <taxon>Actinomycetes</taxon>
        <taxon>Micromonosporales</taxon>
        <taxon>Micromonosporaceae</taxon>
        <taxon>Paractinoplanes</taxon>
    </lineage>
</organism>
<accession>A0ABS5YQX7</accession>
<reference evidence="1 2" key="1">
    <citation type="submission" date="2021-06" db="EMBL/GenBank/DDBJ databases">
        <title>Actinoplanes lichenicola sp. nov., and Actinoplanes ovalisporus sp. nov., isolated from lichen in Thailand.</title>
        <authorList>
            <person name="Saeng-In P."/>
            <person name="Kanchanasin P."/>
            <person name="Yuki M."/>
            <person name="Kudo T."/>
            <person name="Ohkuma M."/>
            <person name="Phongsopitanun W."/>
            <person name="Tanasupawat S."/>
        </authorList>
    </citation>
    <scope>NUCLEOTIDE SEQUENCE [LARGE SCALE GENOMIC DNA]</scope>
    <source>
        <strain evidence="1 2">NBRC 110975</strain>
    </source>
</reference>
<dbReference type="EMBL" id="JAHKKG010000005">
    <property type="protein sequence ID" value="MBU2665496.1"/>
    <property type="molecule type" value="Genomic_DNA"/>
</dbReference>
<name>A0ABS5YQX7_9ACTN</name>
<protein>
    <submittedName>
        <fullName evidence="1">Uncharacterized protein</fullName>
    </submittedName>
</protein>
<gene>
    <name evidence="1" type="ORF">KOI35_18470</name>
</gene>
<evidence type="ECO:0000313" key="1">
    <source>
        <dbReference type="EMBL" id="MBU2665496.1"/>
    </source>
</evidence>
<dbReference type="Proteomes" id="UP001519654">
    <property type="component" value="Unassembled WGS sequence"/>
</dbReference>
<comment type="caution">
    <text evidence="1">The sequence shown here is derived from an EMBL/GenBank/DDBJ whole genome shotgun (WGS) entry which is preliminary data.</text>
</comment>